<dbReference type="Proteomes" id="UP000813462">
    <property type="component" value="Unassembled WGS sequence"/>
</dbReference>
<dbReference type="Gene3D" id="2.60.40.420">
    <property type="entry name" value="Cupredoxins - blue copper proteins"/>
    <property type="match status" value="3"/>
</dbReference>
<name>A0A978UIC9_ZIZJJ</name>
<keyword evidence="6" id="KW-0677">Repeat</keyword>
<keyword evidence="5" id="KW-0479">Metal-binding</keyword>
<feature type="domain" description="Plastocyanin-like" evidence="11">
    <location>
        <begin position="173"/>
        <end position="197"/>
    </location>
</feature>
<accession>A0A978UIC9</accession>
<evidence type="ECO:0000256" key="1">
    <source>
        <dbReference type="ARBA" id="ARBA00001935"/>
    </source>
</evidence>
<evidence type="ECO:0000256" key="5">
    <source>
        <dbReference type="ARBA" id="ARBA00022723"/>
    </source>
</evidence>
<dbReference type="GO" id="GO:0016491">
    <property type="term" value="F:oxidoreductase activity"/>
    <property type="evidence" value="ECO:0007669"/>
    <property type="project" value="UniProtKB-KW"/>
</dbReference>
<comment type="subcellular location">
    <subcellularLocation>
        <location evidence="2">Secreted</location>
    </subcellularLocation>
</comment>
<dbReference type="PANTHER" id="PTHR11709:SF9">
    <property type="entry name" value="LACCASE-7"/>
    <property type="match status" value="1"/>
</dbReference>
<dbReference type="Pfam" id="PF07731">
    <property type="entry name" value="Cu-oxidase_2"/>
    <property type="match status" value="1"/>
</dbReference>
<dbReference type="GO" id="GO:0005507">
    <property type="term" value="F:copper ion binding"/>
    <property type="evidence" value="ECO:0007669"/>
    <property type="project" value="InterPro"/>
</dbReference>
<keyword evidence="7" id="KW-0560">Oxidoreductase</keyword>
<comment type="caution">
    <text evidence="12">The sequence shown here is derived from an EMBL/GenBank/DDBJ whole genome shotgun (WGS) entry which is preliminary data.</text>
</comment>
<comment type="cofactor">
    <cofactor evidence="1">
        <name>Cu cation</name>
        <dbReference type="ChEBI" id="CHEBI:23378"/>
    </cofactor>
</comment>
<evidence type="ECO:0000256" key="3">
    <source>
        <dbReference type="ARBA" id="ARBA00010609"/>
    </source>
</evidence>
<evidence type="ECO:0000256" key="8">
    <source>
        <dbReference type="ARBA" id="ARBA00023008"/>
    </source>
</evidence>
<dbReference type="PROSITE" id="PS00079">
    <property type="entry name" value="MULTICOPPER_OXIDASE1"/>
    <property type="match status" value="1"/>
</dbReference>
<dbReference type="InterPro" id="IPR002355">
    <property type="entry name" value="Cu_oxidase_Cu_BS"/>
</dbReference>
<evidence type="ECO:0000256" key="6">
    <source>
        <dbReference type="ARBA" id="ARBA00022737"/>
    </source>
</evidence>
<dbReference type="GO" id="GO:0005576">
    <property type="term" value="C:extracellular region"/>
    <property type="evidence" value="ECO:0007669"/>
    <property type="project" value="UniProtKB-SubCell"/>
</dbReference>
<dbReference type="PROSITE" id="PS00080">
    <property type="entry name" value="MULTICOPPER_OXIDASE2"/>
    <property type="match status" value="1"/>
</dbReference>
<gene>
    <name evidence="12" type="ORF">FEM48_Zijuj11G0102300</name>
</gene>
<evidence type="ECO:0000256" key="9">
    <source>
        <dbReference type="ARBA" id="ARBA00023180"/>
    </source>
</evidence>
<evidence type="ECO:0000259" key="10">
    <source>
        <dbReference type="Pfam" id="PF00394"/>
    </source>
</evidence>
<sequence length="228" mass="25456">MTVVSVHASCTQPYVTDVFVLDRGQSTSILITFNQPPCSHYMAATALFKHDHMGHQPICGLHMRTPLVPILPAFNDTPTAHKSFTSLTGLVNRPHWVPTPLHVDDHGIYTSDLPDQPSVKFDCTKLNPSTDPLRLLTQKSTKLKKLKFNSTVEIVFQNTAILGIQSHPMRLHGVWYVHCHLEVHLPWGLAVVFEVENGPTPSSTLPPPPPDLPKCQIKEVACFLDFLY</sequence>
<protein>
    <recommendedName>
        <fullName evidence="14">Plastocyanin-like domain-containing protein</fullName>
    </recommendedName>
</protein>
<dbReference type="InterPro" id="IPR045087">
    <property type="entry name" value="Cu-oxidase_fam"/>
</dbReference>
<organism evidence="12 13">
    <name type="scientific">Ziziphus jujuba var. spinosa</name>
    <dbReference type="NCBI Taxonomy" id="714518"/>
    <lineage>
        <taxon>Eukaryota</taxon>
        <taxon>Viridiplantae</taxon>
        <taxon>Streptophyta</taxon>
        <taxon>Embryophyta</taxon>
        <taxon>Tracheophyta</taxon>
        <taxon>Spermatophyta</taxon>
        <taxon>Magnoliopsida</taxon>
        <taxon>eudicotyledons</taxon>
        <taxon>Gunneridae</taxon>
        <taxon>Pentapetalae</taxon>
        <taxon>rosids</taxon>
        <taxon>fabids</taxon>
        <taxon>Rosales</taxon>
        <taxon>Rhamnaceae</taxon>
        <taxon>Paliureae</taxon>
        <taxon>Ziziphus</taxon>
    </lineage>
</organism>
<keyword evidence="8" id="KW-0186">Copper</keyword>
<dbReference type="AlphaFoldDB" id="A0A978UIC9"/>
<dbReference type="Pfam" id="PF00394">
    <property type="entry name" value="Cu-oxidase"/>
    <property type="match status" value="1"/>
</dbReference>
<evidence type="ECO:0000256" key="4">
    <source>
        <dbReference type="ARBA" id="ARBA00022525"/>
    </source>
</evidence>
<evidence type="ECO:0000313" key="12">
    <source>
        <dbReference type="EMBL" id="KAH7514560.1"/>
    </source>
</evidence>
<dbReference type="SUPFAM" id="SSF49503">
    <property type="entry name" value="Cupredoxins"/>
    <property type="match status" value="2"/>
</dbReference>
<comment type="similarity">
    <text evidence="3">Belongs to the multicopper oxidase family.</text>
</comment>
<reference evidence="12" key="1">
    <citation type="journal article" date="2021" name="Front. Plant Sci.">
        <title>Chromosome-Scale Genome Assembly for Chinese Sour Jujube and Insights Into Its Genome Evolution and Domestication Signature.</title>
        <authorList>
            <person name="Shen L.-Y."/>
            <person name="Luo H."/>
            <person name="Wang X.-L."/>
            <person name="Wang X.-M."/>
            <person name="Qiu X.-J."/>
            <person name="Liu H."/>
            <person name="Zhou S.-S."/>
            <person name="Jia K.-H."/>
            <person name="Nie S."/>
            <person name="Bao Y.-T."/>
            <person name="Zhang R.-G."/>
            <person name="Yun Q.-Z."/>
            <person name="Chai Y.-H."/>
            <person name="Lu J.-Y."/>
            <person name="Li Y."/>
            <person name="Zhao S.-W."/>
            <person name="Mao J.-F."/>
            <person name="Jia S.-G."/>
            <person name="Mao Y.-M."/>
        </authorList>
    </citation>
    <scope>NUCLEOTIDE SEQUENCE</scope>
    <source>
        <strain evidence="12">AT0</strain>
        <tissue evidence="12">Leaf</tissue>
    </source>
</reference>
<dbReference type="InterPro" id="IPR033138">
    <property type="entry name" value="Cu_oxidase_CS"/>
</dbReference>
<evidence type="ECO:0000313" key="13">
    <source>
        <dbReference type="Proteomes" id="UP000813462"/>
    </source>
</evidence>
<keyword evidence="4" id="KW-0964">Secreted</keyword>
<evidence type="ECO:0008006" key="14">
    <source>
        <dbReference type="Google" id="ProtNLM"/>
    </source>
</evidence>
<dbReference type="EMBL" id="JAEACU010000011">
    <property type="protein sequence ID" value="KAH7514560.1"/>
    <property type="molecule type" value="Genomic_DNA"/>
</dbReference>
<evidence type="ECO:0000256" key="2">
    <source>
        <dbReference type="ARBA" id="ARBA00004613"/>
    </source>
</evidence>
<keyword evidence="9" id="KW-0325">Glycoprotein</keyword>
<dbReference type="InterPro" id="IPR011706">
    <property type="entry name" value="Cu-oxidase_C"/>
</dbReference>
<dbReference type="InterPro" id="IPR001117">
    <property type="entry name" value="Cu-oxidase_2nd"/>
</dbReference>
<evidence type="ECO:0000256" key="7">
    <source>
        <dbReference type="ARBA" id="ARBA00023002"/>
    </source>
</evidence>
<dbReference type="InterPro" id="IPR008972">
    <property type="entry name" value="Cupredoxin"/>
</dbReference>
<evidence type="ECO:0000259" key="11">
    <source>
        <dbReference type="Pfam" id="PF07731"/>
    </source>
</evidence>
<dbReference type="PANTHER" id="PTHR11709">
    <property type="entry name" value="MULTI-COPPER OXIDASE"/>
    <property type="match status" value="1"/>
</dbReference>
<proteinExistence type="inferred from homology"/>
<feature type="domain" description="Plastocyanin-like" evidence="10">
    <location>
        <begin position="1"/>
        <end position="51"/>
    </location>
</feature>